<protein>
    <submittedName>
        <fullName evidence="1">Uncharacterized protein</fullName>
    </submittedName>
</protein>
<keyword evidence="2" id="KW-1185">Reference proteome</keyword>
<comment type="caution">
    <text evidence="1">The sequence shown here is derived from an EMBL/GenBank/DDBJ whole genome shotgun (WGS) entry which is preliminary data.</text>
</comment>
<sequence length="428" mass="46853">MLTSKYDGTESMPMMVMQATPCTGSENVLLIQDNVPWYAGTGQDPLGANATELSAQGKKYCIITSSDLATADLSQYDEIVISSAQNQGFYDTLFPSGTVHSKLDDFVKHGGVLSANLADHASGQGNNGTWDTYTFIGGIQHVEGYSEDNKIVDPTHPIVAATVPCTSGNCGVIVDTASYNDLDDWGYSSHGYFTHLPAGAKVILTDEKNQPVMIEYVYGKGVVIANLTTIEWRYTGGSGTLAQNKKLLANEFAYQDYLVEKRKPYIPTEGDVDLATETVQCPWNLEQEIEVQAEIKVFVEKYKHSEGDCQGMKPGNGDDIAFTIVFGNYGEFAYVAPTAKPTVTDTLKVKAPVNLKLMTLHLAADYKLYYGNTSKEVQVGDVLYGAVGSYKLQLRKYDATANDYVADFDLPPHYISCVSMLYQIEFSN</sequence>
<dbReference type="Gene3D" id="3.40.50.880">
    <property type="match status" value="1"/>
</dbReference>
<dbReference type="RefSeq" id="WP_271013542.1">
    <property type="nucleotide sequence ID" value="NZ_JAQIFT010000068.1"/>
</dbReference>
<reference evidence="1" key="1">
    <citation type="journal article" date="2023" name="Int. J. Syst. Evol. Microbiol.">
        <title>&lt;i&gt;Holtiella tumoricola&lt;/i&gt; gen. nov. sp. nov., isolated from a human clinical sample.</title>
        <authorList>
            <person name="Allen-Vercoe E."/>
            <person name="Daigneault M.C."/>
            <person name="Vancuren S.J."/>
            <person name="Cochrane K."/>
            <person name="O'Neal L.L."/>
            <person name="Sankaranarayanan K."/>
            <person name="Lawson P.A."/>
        </authorList>
    </citation>
    <scope>NUCLEOTIDE SEQUENCE</scope>
    <source>
        <strain evidence="1">CC70A</strain>
    </source>
</reference>
<proteinExistence type="predicted"/>
<dbReference type="Proteomes" id="UP001169242">
    <property type="component" value="Unassembled WGS sequence"/>
</dbReference>
<gene>
    <name evidence="1" type="ORF">PBV87_20490</name>
</gene>
<accession>A0AA42DRQ2</accession>
<name>A0AA42DRQ2_9FIRM</name>
<evidence type="ECO:0000313" key="1">
    <source>
        <dbReference type="EMBL" id="MDA3733856.1"/>
    </source>
</evidence>
<evidence type="ECO:0000313" key="2">
    <source>
        <dbReference type="Proteomes" id="UP001169242"/>
    </source>
</evidence>
<dbReference type="EMBL" id="JAQIFT010000068">
    <property type="protein sequence ID" value="MDA3733856.1"/>
    <property type="molecule type" value="Genomic_DNA"/>
</dbReference>
<dbReference type="AlphaFoldDB" id="A0AA42DRQ2"/>
<dbReference type="InterPro" id="IPR029062">
    <property type="entry name" value="Class_I_gatase-like"/>
</dbReference>
<organism evidence="1 2">
    <name type="scientific">Holtiella tumoricola</name>
    <dbReference type="NCBI Taxonomy" id="3018743"/>
    <lineage>
        <taxon>Bacteria</taxon>
        <taxon>Bacillati</taxon>
        <taxon>Bacillota</taxon>
        <taxon>Clostridia</taxon>
        <taxon>Lachnospirales</taxon>
        <taxon>Cellulosilyticaceae</taxon>
        <taxon>Holtiella</taxon>
    </lineage>
</organism>
<dbReference type="SUPFAM" id="SSF52317">
    <property type="entry name" value="Class I glutamine amidotransferase-like"/>
    <property type="match status" value="1"/>
</dbReference>